<comment type="similarity">
    <text evidence="1 4 7">Belongs to the tRNA pseudouridine synthase TruA family.</text>
</comment>
<dbReference type="InterPro" id="IPR020103">
    <property type="entry name" value="PsdUridine_synth_cat_dom_sf"/>
</dbReference>
<evidence type="ECO:0000259" key="8">
    <source>
        <dbReference type="Pfam" id="PF01416"/>
    </source>
</evidence>
<dbReference type="FunFam" id="3.30.70.580:FF:000001">
    <property type="entry name" value="tRNA pseudouridine synthase A"/>
    <property type="match status" value="1"/>
</dbReference>
<dbReference type="HAMAP" id="MF_00171">
    <property type="entry name" value="TruA"/>
    <property type="match status" value="1"/>
</dbReference>
<dbReference type="GO" id="GO:0003723">
    <property type="term" value="F:RNA binding"/>
    <property type="evidence" value="ECO:0007669"/>
    <property type="project" value="InterPro"/>
</dbReference>
<reference evidence="10" key="1">
    <citation type="submission" date="2016-10" db="EMBL/GenBank/DDBJ databases">
        <authorList>
            <person name="Varghese N."/>
        </authorList>
    </citation>
    <scope>NUCLEOTIDE SEQUENCE [LARGE SCALE GENOMIC DNA]</scope>
    <source>
        <strain evidence="10">DSM 12489</strain>
    </source>
</reference>
<dbReference type="GO" id="GO:0031119">
    <property type="term" value="P:tRNA pseudouridine synthesis"/>
    <property type="evidence" value="ECO:0007669"/>
    <property type="project" value="UniProtKB-UniRule"/>
</dbReference>
<comment type="function">
    <text evidence="4">Formation of pseudouridine at positions 38, 39 and 40 in the anticodon stem and loop of transfer RNAs.</text>
</comment>
<feature type="domain" description="Pseudouridine synthase I TruA alpha/beta" evidence="8">
    <location>
        <begin position="16"/>
        <end position="112"/>
    </location>
</feature>
<evidence type="ECO:0000256" key="7">
    <source>
        <dbReference type="RuleBase" id="RU003792"/>
    </source>
</evidence>
<evidence type="ECO:0000256" key="6">
    <source>
        <dbReference type="PIRSR" id="PIRSR001430-2"/>
    </source>
</evidence>
<gene>
    <name evidence="4" type="primary">truA</name>
    <name evidence="9" type="ORF">SAMN04489725_11165</name>
</gene>
<organism evidence="9 10">
    <name type="scientific">Alicyclobacillus hesperidum</name>
    <dbReference type="NCBI Taxonomy" id="89784"/>
    <lineage>
        <taxon>Bacteria</taxon>
        <taxon>Bacillati</taxon>
        <taxon>Bacillota</taxon>
        <taxon>Bacilli</taxon>
        <taxon>Bacillales</taxon>
        <taxon>Alicyclobacillaceae</taxon>
        <taxon>Alicyclobacillus</taxon>
    </lineage>
</organism>
<comment type="subunit">
    <text evidence="4">Homodimer.</text>
</comment>
<keyword evidence="10" id="KW-1185">Reference proteome</keyword>
<dbReference type="AlphaFoldDB" id="A0A1H2VLF4"/>
<dbReference type="PANTHER" id="PTHR11142:SF0">
    <property type="entry name" value="TRNA PSEUDOURIDINE SYNTHASE-LIKE 1"/>
    <property type="match status" value="1"/>
</dbReference>
<dbReference type="Gene3D" id="3.30.70.580">
    <property type="entry name" value="Pseudouridine synthase I, catalytic domain, N-terminal subdomain"/>
    <property type="match status" value="1"/>
</dbReference>
<evidence type="ECO:0000256" key="4">
    <source>
        <dbReference type="HAMAP-Rule" id="MF_00171"/>
    </source>
</evidence>
<dbReference type="InterPro" id="IPR020094">
    <property type="entry name" value="TruA/RsuA/RluB/E/F_N"/>
</dbReference>
<keyword evidence="2 4" id="KW-0819">tRNA processing</keyword>
<dbReference type="Gene3D" id="3.30.70.660">
    <property type="entry name" value="Pseudouridine synthase I, catalytic domain, C-terminal subdomain"/>
    <property type="match status" value="1"/>
</dbReference>
<evidence type="ECO:0000256" key="3">
    <source>
        <dbReference type="ARBA" id="ARBA00023235"/>
    </source>
</evidence>
<dbReference type="EC" id="5.4.99.12" evidence="4"/>
<sequence>MADSIRESRGNRIRLVVAYDGAGFHGFARQDGLRTVQATLEETLTRMLSTPIEVHGSGRTDKGVHARAQVVHFDLPYGPPAERMVYVLRRRLPADVIPLWADQVDTGFHARFSVVRKTYRYLLYRGAAPNLFLYRFSWHVPGVLAVEAMREAAVHLLGRHDFTSFCASATPQEDKVRSLYRIDFVESPNRLAIEVEGSGFLQYMVRIIVGTLVKVGQGREAADRIPAILAARDRRLAGETAPPHGLCLWNVEYPPEYGGKVVDPEADL</sequence>
<name>A0A1H2VLF4_9BACL</name>
<proteinExistence type="inferred from homology"/>
<dbReference type="STRING" id="89784.SAMN04489725_11165"/>
<evidence type="ECO:0000256" key="5">
    <source>
        <dbReference type="PIRSR" id="PIRSR001430-1"/>
    </source>
</evidence>
<evidence type="ECO:0000313" key="10">
    <source>
        <dbReference type="Proteomes" id="UP000182589"/>
    </source>
</evidence>
<dbReference type="CDD" id="cd02570">
    <property type="entry name" value="PseudoU_synth_EcTruA"/>
    <property type="match status" value="1"/>
</dbReference>
<feature type="domain" description="Pseudouridine synthase I TruA alpha/beta" evidence="8">
    <location>
        <begin position="152"/>
        <end position="254"/>
    </location>
</feature>
<evidence type="ECO:0000256" key="1">
    <source>
        <dbReference type="ARBA" id="ARBA00009375"/>
    </source>
</evidence>
<comment type="catalytic activity">
    <reaction evidence="4 7">
        <text>uridine(38/39/40) in tRNA = pseudouridine(38/39/40) in tRNA</text>
        <dbReference type="Rhea" id="RHEA:22376"/>
        <dbReference type="Rhea" id="RHEA-COMP:10085"/>
        <dbReference type="Rhea" id="RHEA-COMP:10087"/>
        <dbReference type="ChEBI" id="CHEBI:65314"/>
        <dbReference type="ChEBI" id="CHEBI:65315"/>
        <dbReference type="EC" id="5.4.99.12"/>
    </reaction>
</comment>
<dbReference type="InterPro" id="IPR001406">
    <property type="entry name" value="PsdUridine_synth_TruA"/>
</dbReference>
<comment type="caution">
    <text evidence="4">Lacks conserved residue(s) required for the propagation of feature annotation.</text>
</comment>
<evidence type="ECO:0000313" key="9">
    <source>
        <dbReference type="EMBL" id="SDW69098.1"/>
    </source>
</evidence>
<dbReference type="Proteomes" id="UP000182589">
    <property type="component" value="Unassembled WGS sequence"/>
</dbReference>
<feature type="binding site" evidence="4 6">
    <location>
        <position position="119"/>
    </location>
    <ligand>
        <name>substrate</name>
    </ligand>
</feature>
<dbReference type="GO" id="GO:0160147">
    <property type="term" value="F:tRNA pseudouridine(38-40) synthase activity"/>
    <property type="evidence" value="ECO:0007669"/>
    <property type="project" value="UniProtKB-EC"/>
</dbReference>
<keyword evidence="3 4" id="KW-0413">Isomerase</keyword>
<dbReference type="EMBL" id="FNOJ01000011">
    <property type="protein sequence ID" value="SDW69098.1"/>
    <property type="molecule type" value="Genomic_DNA"/>
</dbReference>
<dbReference type="SUPFAM" id="SSF55120">
    <property type="entry name" value="Pseudouridine synthase"/>
    <property type="match status" value="1"/>
</dbReference>
<protein>
    <recommendedName>
        <fullName evidence="4">tRNA pseudouridine synthase A</fullName>
        <ecNumber evidence="4">5.4.99.12</ecNumber>
    </recommendedName>
    <alternativeName>
        <fullName evidence="4">tRNA pseudouridine(38-40) synthase</fullName>
    </alternativeName>
    <alternativeName>
        <fullName evidence="4">tRNA pseudouridylate synthase I</fullName>
    </alternativeName>
    <alternativeName>
        <fullName evidence="4">tRNA-uridine isomerase I</fullName>
    </alternativeName>
</protein>
<dbReference type="RefSeq" id="WP_074693303.1">
    <property type="nucleotide sequence ID" value="NZ_FNOJ01000011.1"/>
</dbReference>
<accession>A0A1H2VLF4</accession>
<dbReference type="Pfam" id="PF01416">
    <property type="entry name" value="PseudoU_synth_1"/>
    <property type="match status" value="2"/>
</dbReference>
<evidence type="ECO:0000256" key="2">
    <source>
        <dbReference type="ARBA" id="ARBA00022694"/>
    </source>
</evidence>
<dbReference type="InterPro" id="IPR020097">
    <property type="entry name" value="PsdUridine_synth_TruA_a/b_dom"/>
</dbReference>
<dbReference type="InterPro" id="IPR020095">
    <property type="entry name" value="PsdUridine_synth_TruA_C"/>
</dbReference>
<dbReference type="PIRSF" id="PIRSF001430">
    <property type="entry name" value="tRNA_psdUrid_synth"/>
    <property type="match status" value="1"/>
</dbReference>
<dbReference type="NCBIfam" id="TIGR00071">
    <property type="entry name" value="hisT_truA"/>
    <property type="match status" value="1"/>
</dbReference>
<dbReference type="PANTHER" id="PTHR11142">
    <property type="entry name" value="PSEUDOURIDYLATE SYNTHASE"/>
    <property type="match status" value="1"/>
</dbReference>
<feature type="active site" description="Nucleophile" evidence="4 5">
    <location>
        <position position="61"/>
    </location>
</feature>